<dbReference type="InterPro" id="IPR006121">
    <property type="entry name" value="HMA_dom"/>
</dbReference>
<keyword evidence="2" id="KW-0636">Prenylation</keyword>
<feature type="region of interest" description="Disordered" evidence="4">
    <location>
        <begin position="75"/>
        <end position="98"/>
    </location>
</feature>
<dbReference type="STRING" id="4615.A0A199V4Z6"/>
<dbReference type="PANTHER" id="PTHR46195">
    <property type="entry name" value="HEAVY METAL-ASSOCIATED ISOPRENYLATED PLANT PROTEIN 7"/>
    <property type="match status" value="1"/>
</dbReference>
<keyword evidence="2" id="KW-0449">Lipoprotein</keyword>
<dbReference type="CDD" id="cd00371">
    <property type="entry name" value="HMA"/>
    <property type="match status" value="1"/>
</dbReference>
<evidence type="ECO:0000313" key="6">
    <source>
        <dbReference type="EMBL" id="OAY72063.1"/>
    </source>
</evidence>
<dbReference type="PANTHER" id="PTHR46195:SF7">
    <property type="entry name" value="OS07G0298900 PROTEIN"/>
    <property type="match status" value="1"/>
</dbReference>
<dbReference type="AlphaFoldDB" id="A0A199V4Z6"/>
<name>A0A199V4Z6_ANACO</name>
<proteinExistence type="inferred from homology"/>
<dbReference type="EMBL" id="LSRQ01003244">
    <property type="protein sequence ID" value="OAY72063.1"/>
    <property type="molecule type" value="Genomic_DNA"/>
</dbReference>
<feature type="region of interest" description="Disordered" evidence="4">
    <location>
        <begin position="173"/>
        <end position="197"/>
    </location>
</feature>
<evidence type="ECO:0000256" key="4">
    <source>
        <dbReference type="SAM" id="MobiDB-lite"/>
    </source>
</evidence>
<dbReference type="InterPro" id="IPR044577">
    <property type="entry name" value="HIPP4/7/8/17/18/19"/>
</dbReference>
<accession>A0A199V4Z6</accession>
<feature type="domain" description="HMA" evidence="5">
    <location>
        <begin position="101"/>
        <end position="164"/>
    </location>
</feature>
<feature type="compositionally biased region" description="Pro residues" evidence="4">
    <location>
        <begin position="75"/>
        <end position="84"/>
    </location>
</feature>
<comment type="caution">
    <text evidence="6">The sequence shown here is derived from an EMBL/GenBank/DDBJ whole genome shotgun (WGS) entry which is preliminary data.</text>
</comment>
<dbReference type="PROSITE" id="PS50846">
    <property type="entry name" value="HMA_2"/>
    <property type="match status" value="1"/>
</dbReference>
<dbReference type="Proteomes" id="UP000092600">
    <property type="component" value="Unassembled WGS sequence"/>
</dbReference>
<feature type="compositionally biased region" description="Basic and acidic residues" evidence="4">
    <location>
        <begin position="85"/>
        <end position="95"/>
    </location>
</feature>
<feature type="non-terminal residue" evidence="6">
    <location>
        <position position="215"/>
    </location>
</feature>
<gene>
    <name evidence="6" type="ORF">ACMD2_20726</name>
</gene>
<evidence type="ECO:0000259" key="5">
    <source>
        <dbReference type="PROSITE" id="PS50846"/>
    </source>
</evidence>
<evidence type="ECO:0000256" key="1">
    <source>
        <dbReference type="ARBA" id="ARBA00022723"/>
    </source>
</evidence>
<dbReference type="InterPro" id="IPR036163">
    <property type="entry name" value="HMA_dom_sf"/>
</dbReference>
<organism evidence="6 7">
    <name type="scientific">Ananas comosus</name>
    <name type="common">Pineapple</name>
    <name type="synonym">Ananas ananas</name>
    <dbReference type="NCBI Taxonomy" id="4615"/>
    <lineage>
        <taxon>Eukaryota</taxon>
        <taxon>Viridiplantae</taxon>
        <taxon>Streptophyta</taxon>
        <taxon>Embryophyta</taxon>
        <taxon>Tracheophyta</taxon>
        <taxon>Spermatophyta</taxon>
        <taxon>Magnoliopsida</taxon>
        <taxon>Liliopsida</taxon>
        <taxon>Poales</taxon>
        <taxon>Bromeliaceae</taxon>
        <taxon>Bromelioideae</taxon>
        <taxon>Ananas</taxon>
    </lineage>
</organism>
<evidence type="ECO:0000256" key="3">
    <source>
        <dbReference type="ARBA" id="ARBA00024045"/>
    </source>
</evidence>
<dbReference type="Gene3D" id="3.30.70.100">
    <property type="match status" value="1"/>
</dbReference>
<dbReference type="Pfam" id="PF00403">
    <property type="entry name" value="HMA"/>
    <property type="match status" value="1"/>
</dbReference>
<sequence>MRVFMDCEGARGRCAAPKEALKYLRVDDVKADYKTQMVAVKGRGAAAEPTKVVERIYRKCGKKAELIITARPSPPPPLVVLPPPEKNKENSKNKDEEEPQVVVAVLNIRMHCEACAQEIKNKILRVKGVHEADPNLVASQVTVKGVFNPATLAEYVHKRTRKHVTVAAVHVPLPSPPPLADAPSAEENRGGGGKVTSERYDANSYYYYYHPRYPA</sequence>
<dbReference type="GO" id="GO:0046872">
    <property type="term" value="F:metal ion binding"/>
    <property type="evidence" value="ECO:0007669"/>
    <property type="project" value="UniProtKB-KW"/>
</dbReference>
<reference evidence="6 7" key="1">
    <citation type="journal article" date="2016" name="DNA Res.">
        <title>The draft genome of MD-2 pineapple using hybrid error correction of long reads.</title>
        <authorList>
            <person name="Redwan R.M."/>
            <person name="Saidin A."/>
            <person name="Kumar S.V."/>
        </authorList>
    </citation>
    <scope>NUCLEOTIDE SEQUENCE [LARGE SCALE GENOMIC DNA]</scope>
    <source>
        <strain evidence="7">cv. MD2</strain>
        <tissue evidence="6">Leaf</tissue>
    </source>
</reference>
<comment type="similarity">
    <text evidence="3">Belongs to the HIPP family.</text>
</comment>
<evidence type="ECO:0000313" key="7">
    <source>
        <dbReference type="Proteomes" id="UP000092600"/>
    </source>
</evidence>
<protein>
    <recommendedName>
        <fullName evidence="5">HMA domain-containing protein</fullName>
    </recommendedName>
</protein>
<dbReference type="SUPFAM" id="SSF55008">
    <property type="entry name" value="HMA, heavy metal-associated domain"/>
    <property type="match status" value="1"/>
</dbReference>
<evidence type="ECO:0000256" key="2">
    <source>
        <dbReference type="ARBA" id="ARBA00023289"/>
    </source>
</evidence>
<keyword evidence="1" id="KW-0479">Metal-binding</keyword>